<dbReference type="GO" id="GO:0016020">
    <property type="term" value="C:membrane"/>
    <property type="evidence" value="ECO:0007669"/>
    <property type="project" value="InterPro"/>
</dbReference>
<name>A0A4R7JQ14_9GAMM</name>
<evidence type="ECO:0000313" key="4">
    <source>
        <dbReference type="Proteomes" id="UP000295830"/>
    </source>
</evidence>
<gene>
    <name evidence="3" type="ORF">DES49_1964</name>
</gene>
<dbReference type="GO" id="GO:0008381">
    <property type="term" value="F:mechanosensitive monoatomic ion channel activity"/>
    <property type="evidence" value="ECO:0007669"/>
    <property type="project" value="UniProtKB-ARBA"/>
</dbReference>
<dbReference type="PANTHER" id="PTHR30566">
    <property type="entry name" value="YNAI-RELATED MECHANOSENSITIVE ION CHANNEL"/>
    <property type="match status" value="1"/>
</dbReference>
<feature type="domain" description="Mechanosensitive ion channel MscS" evidence="2">
    <location>
        <begin position="183"/>
        <end position="249"/>
    </location>
</feature>
<dbReference type="Proteomes" id="UP000295830">
    <property type="component" value="Unassembled WGS sequence"/>
</dbReference>
<keyword evidence="1" id="KW-0472">Membrane</keyword>
<keyword evidence="4" id="KW-1185">Reference proteome</keyword>
<dbReference type="RefSeq" id="WP_133736225.1">
    <property type="nucleotide sequence ID" value="NZ_SOAX01000004.1"/>
</dbReference>
<proteinExistence type="predicted"/>
<comment type="caution">
    <text evidence="3">The sequence shown here is derived from an EMBL/GenBank/DDBJ whole genome shotgun (WGS) entry which is preliminary data.</text>
</comment>
<keyword evidence="1" id="KW-0812">Transmembrane</keyword>
<dbReference type="SUPFAM" id="SSF50182">
    <property type="entry name" value="Sm-like ribonucleoproteins"/>
    <property type="match status" value="1"/>
</dbReference>
<sequence>MLESLQAGLSAWLFPGLAALLAVAGTLAGYRLALAITRHFMESAAVTRLFLDAASVALGVFLGLLALNAVLEAVPQDLPLLPAMRHASSLLLILSVTWAAVRCTSALGDAIVHLNPVEEGAWRRARKVETQTRFLVRGLNVLVVIVGLGVALMTFEPVQQLGASLLASAGIGGIILGFAARPVLENLLAGMQIALTEPFRIDDVLYVEGEWCWVEEVTATYVVVRVWDLRRIVMPLQWFIENPFENWTRHTADLMGAVALWVDYAMPIDPLREEFARLLEESREWDRKTQTVQVLEAGESAMQVRFLMSAADSSKLWDLRCAVREGLVHFMQREYPACLPRMRAELLASSEQSG</sequence>
<organism evidence="3 4">
    <name type="scientific">Halospina denitrificans</name>
    <dbReference type="NCBI Taxonomy" id="332522"/>
    <lineage>
        <taxon>Bacteria</taxon>
        <taxon>Pseudomonadati</taxon>
        <taxon>Pseudomonadota</taxon>
        <taxon>Gammaproteobacteria</taxon>
        <taxon>Halospina</taxon>
    </lineage>
</organism>
<feature type="transmembrane region" description="Helical" evidence="1">
    <location>
        <begin position="161"/>
        <end position="184"/>
    </location>
</feature>
<dbReference type="InterPro" id="IPR010920">
    <property type="entry name" value="LSM_dom_sf"/>
</dbReference>
<dbReference type="InterPro" id="IPR006685">
    <property type="entry name" value="MscS_channel_2nd"/>
</dbReference>
<feature type="transmembrane region" description="Helical" evidence="1">
    <location>
        <begin position="134"/>
        <end position="155"/>
    </location>
</feature>
<dbReference type="Gene3D" id="1.10.287.1260">
    <property type="match status" value="1"/>
</dbReference>
<dbReference type="PANTHER" id="PTHR30566:SF25">
    <property type="entry name" value="INNER MEMBRANE PROTEIN"/>
    <property type="match status" value="1"/>
</dbReference>
<keyword evidence="1" id="KW-1133">Transmembrane helix</keyword>
<reference evidence="3 4" key="1">
    <citation type="submission" date="2019-03" db="EMBL/GenBank/DDBJ databases">
        <title>Genomic Encyclopedia of Type Strains, Phase IV (KMG-IV): sequencing the most valuable type-strain genomes for metagenomic binning, comparative biology and taxonomic classification.</title>
        <authorList>
            <person name="Goeker M."/>
        </authorList>
    </citation>
    <scope>NUCLEOTIDE SEQUENCE [LARGE SCALE GENOMIC DNA]</scope>
    <source>
        <strain evidence="3 4">DSM 15505</strain>
    </source>
</reference>
<accession>A0A4R7JQ14</accession>
<protein>
    <submittedName>
        <fullName evidence="3">Small-conductance mechanosensitive channel</fullName>
    </submittedName>
</protein>
<evidence type="ECO:0000259" key="2">
    <source>
        <dbReference type="Pfam" id="PF00924"/>
    </source>
</evidence>
<evidence type="ECO:0000256" key="1">
    <source>
        <dbReference type="SAM" id="Phobius"/>
    </source>
</evidence>
<feature type="transmembrane region" description="Helical" evidence="1">
    <location>
        <begin position="12"/>
        <end position="37"/>
    </location>
</feature>
<dbReference type="OrthoDB" id="9792218at2"/>
<evidence type="ECO:0000313" key="3">
    <source>
        <dbReference type="EMBL" id="TDT40200.1"/>
    </source>
</evidence>
<dbReference type="EMBL" id="SOAX01000004">
    <property type="protein sequence ID" value="TDT40200.1"/>
    <property type="molecule type" value="Genomic_DNA"/>
</dbReference>
<dbReference type="Pfam" id="PF00924">
    <property type="entry name" value="MS_channel_2nd"/>
    <property type="match status" value="1"/>
</dbReference>
<dbReference type="AlphaFoldDB" id="A0A4R7JQ14"/>
<feature type="transmembrane region" description="Helical" evidence="1">
    <location>
        <begin position="49"/>
        <end position="71"/>
    </location>
</feature>